<feature type="domain" description="C2H2-type" evidence="8">
    <location>
        <begin position="328"/>
        <end position="355"/>
    </location>
</feature>
<organism evidence="9 10">
    <name type="scientific">Pristionchus fissidentatus</name>
    <dbReference type="NCBI Taxonomy" id="1538716"/>
    <lineage>
        <taxon>Eukaryota</taxon>
        <taxon>Metazoa</taxon>
        <taxon>Ecdysozoa</taxon>
        <taxon>Nematoda</taxon>
        <taxon>Chromadorea</taxon>
        <taxon>Rhabditida</taxon>
        <taxon>Rhabditina</taxon>
        <taxon>Diplogasteromorpha</taxon>
        <taxon>Diplogasteroidea</taxon>
        <taxon>Neodiplogasteridae</taxon>
        <taxon>Pristionchus</taxon>
    </lineage>
</organism>
<name>A0AAV5V9N0_9BILA</name>
<dbReference type="SMART" id="SM00355">
    <property type="entry name" value="ZnF_C2H2"/>
    <property type="match status" value="5"/>
</dbReference>
<keyword evidence="4 7" id="KW-0863">Zinc-finger</keyword>
<keyword evidence="3" id="KW-0677">Repeat</keyword>
<accession>A0AAV5V9N0</accession>
<evidence type="ECO:0000313" key="9">
    <source>
        <dbReference type="EMBL" id="GMT15933.1"/>
    </source>
</evidence>
<evidence type="ECO:0000259" key="8">
    <source>
        <dbReference type="PROSITE" id="PS50157"/>
    </source>
</evidence>
<keyword evidence="10" id="KW-1185">Reference proteome</keyword>
<dbReference type="PROSITE" id="PS50157">
    <property type="entry name" value="ZINC_FINGER_C2H2_2"/>
    <property type="match status" value="4"/>
</dbReference>
<evidence type="ECO:0000256" key="2">
    <source>
        <dbReference type="ARBA" id="ARBA00022723"/>
    </source>
</evidence>
<dbReference type="EMBL" id="BTSY01000002">
    <property type="protein sequence ID" value="GMT15933.1"/>
    <property type="molecule type" value="Genomic_DNA"/>
</dbReference>
<feature type="domain" description="C2H2-type" evidence="8">
    <location>
        <begin position="254"/>
        <end position="281"/>
    </location>
</feature>
<dbReference type="Pfam" id="PF00096">
    <property type="entry name" value="zf-C2H2"/>
    <property type="match status" value="3"/>
</dbReference>
<feature type="domain" description="C2H2-type" evidence="8">
    <location>
        <begin position="356"/>
        <end position="384"/>
    </location>
</feature>
<dbReference type="InterPro" id="IPR036236">
    <property type="entry name" value="Znf_C2H2_sf"/>
</dbReference>
<dbReference type="InterPro" id="IPR013087">
    <property type="entry name" value="Znf_C2H2_type"/>
</dbReference>
<evidence type="ECO:0000313" key="10">
    <source>
        <dbReference type="Proteomes" id="UP001432322"/>
    </source>
</evidence>
<keyword evidence="2" id="KW-0479">Metal-binding</keyword>
<proteinExistence type="predicted"/>
<dbReference type="FunFam" id="3.30.160.60:FF:002349">
    <property type="entry name" value="Zinc finger and BTB domain-containing 40"/>
    <property type="match status" value="1"/>
</dbReference>
<feature type="domain" description="C2H2-type" evidence="8">
    <location>
        <begin position="282"/>
        <end position="305"/>
    </location>
</feature>
<dbReference type="Gene3D" id="3.30.160.60">
    <property type="entry name" value="Classic Zinc Finger"/>
    <property type="match status" value="3"/>
</dbReference>
<evidence type="ECO:0000256" key="6">
    <source>
        <dbReference type="ARBA" id="ARBA00023242"/>
    </source>
</evidence>
<dbReference type="PANTHER" id="PTHR16515:SF49">
    <property type="entry name" value="GASTRULA ZINC FINGER PROTEIN XLCGF49.1-LIKE-RELATED"/>
    <property type="match status" value="1"/>
</dbReference>
<dbReference type="PROSITE" id="PS00028">
    <property type="entry name" value="ZINC_FINGER_C2H2_1"/>
    <property type="match status" value="5"/>
</dbReference>
<sequence length="417" mass="47224">MSGFMAAPLDVWKRKFETLAQSDKVGNVLLESLKTLNLLSQAPLSFIDLEYAADSINASISLTKKYDERQAQPKTPKEIALRECCFGMAEIVEFVVQALVANNQEQNILPISEPVDTANMIGTVKVEENAELDVLPIQNTTVDAFHDEMMDDVKPESLLPPFDLTAIYAMMPEEERQRVYEEEREEEEKEEDVKNVFPIVNPITYCDPPAPITLPRQGASRPMPLTSVDEPGCSYVKAVSSAETIARPSTSRQLPCSQCGSFFPNSYELERHEVTHLGRYKYKCEVCSKGFERRMMLKRHYDTDHPMPDCGAGAPPAKPSSGTVKKLFQCTYCPKNFLKLKHFKNHERIHTGERPFKCELCAKTFVQKVNLTVHVKNTHAASQAPTYRHPCQHCTLTFQNRVDLSMHLMKNHSSYTN</sequence>
<keyword evidence="5" id="KW-0862">Zinc</keyword>
<dbReference type="Proteomes" id="UP001432322">
    <property type="component" value="Unassembled WGS sequence"/>
</dbReference>
<evidence type="ECO:0000256" key="3">
    <source>
        <dbReference type="ARBA" id="ARBA00022737"/>
    </source>
</evidence>
<dbReference type="GO" id="GO:0010468">
    <property type="term" value="P:regulation of gene expression"/>
    <property type="evidence" value="ECO:0007669"/>
    <property type="project" value="TreeGrafter"/>
</dbReference>
<evidence type="ECO:0000256" key="7">
    <source>
        <dbReference type="PROSITE-ProRule" id="PRU00042"/>
    </source>
</evidence>
<gene>
    <name evidence="9" type="ORF">PFISCL1PPCAC_7230</name>
</gene>
<protein>
    <recommendedName>
        <fullName evidence="8">C2H2-type domain-containing protein</fullName>
    </recommendedName>
</protein>
<dbReference type="AlphaFoldDB" id="A0AAV5V9N0"/>
<comment type="caution">
    <text evidence="9">The sequence shown here is derived from an EMBL/GenBank/DDBJ whole genome shotgun (WGS) entry which is preliminary data.</text>
</comment>
<dbReference type="GO" id="GO:0008270">
    <property type="term" value="F:zinc ion binding"/>
    <property type="evidence" value="ECO:0007669"/>
    <property type="project" value="UniProtKB-KW"/>
</dbReference>
<reference evidence="9" key="1">
    <citation type="submission" date="2023-10" db="EMBL/GenBank/DDBJ databases">
        <title>Genome assembly of Pristionchus species.</title>
        <authorList>
            <person name="Yoshida K."/>
            <person name="Sommer R.J."/>
        </authorList>
    </citation>
    <scope>NUCLEOTIDE SEQUENCE</scope>
    <source>
        <strain evidence="9">RS5133</strain>
    </source>
</reference>
<dbReference type="PANTHER" id="PTHR16515">
    <property type="entry name" value="PR DOMAIN ZINC FINGER PROTEIN"/>
    <property type="match status" value="1"/>
</dbReference>
<keyword evidence="6" id="KW-0539">Nucleus</keyword>
<evidence type="ECO:0000256" key="1">
    <source>
        <dbReference type="ARBA" id="ARBA00004123"/>
    </source>
</evidence>
<comment type="subcellular location">
    <subcellularLocation>
        <location evidence="1">Nucleus</location>
    </subcellularLocation>
</comment>
<evidence type="ECO:0000256" key="5">
    <source>
        <dbReference type="ARBA" id="ARBA00022833"/>
    </source>
</evidence>
<evidence type="ECO:0000256" key="4">
    <source>
        <dbReference type="ARBA" id="ARBA00022771"/>
    </source>
</evidence>
<dbReference type="InterPro" id="IPR050331">
    <property type="entry name" value="Zinc_finger"/>
</dbReference>
<dbReference type="SUPFAM" id="SSF57667">
    <property type="entry name" value="beta-beta-alpha zinc fingers"/>
    <property type="match status" value="2"/>
</dbReference>
<dbReference type="GO" id="GO:0005634">
    <property type="term" value="C:nucleus"/>
    <property type="evidence" value="ECO:0007669"/>
    <property type="project" value="UniProtKB-SubCell"/>
</dbReference>